<keyword evidence="31" id="KW-1185">Reference proteome</keyword>
<evidence type="ECO:0000256" key="6">
    <source>
        <dbReference type="ARBA" id="ARBA00012032"/>
    </source>
</evidence>
<dbReference type="SUPFAM" id="SSF56507">
    <property type="entry name" value="Methionine synthase activation domain-like"/>
    <property type="match status" value="1"/>
</dbReference>
<feature type="binding site" evidence="23">
    <location>
        <position position="1086"/>
    </location>
    <ligand>
        <name>S-adenosyl-L-methionine</name>
        <dbReference type="ChEBI" id="CHEBI:59789"/>
    </ligand>
</feature>
<dbReference type="SUPFAM" id="SSF47644">
    <property type="entry name" value="Methionine synthase domain"/>
    <property type="match status" value="1"/>
</dbReference>
<evidence type="ECO:0000256" key="3">
    <source>
        <dbReference type="ARBA" id="ARBA00001956"/>
    </source>
</evidence>
<dbReference type="InterPro" id="IPR050554">
    <property type="entry name" value="Met_Synthase/Corrinoid"/>
</dbReference>
<keyword evidence="10 21" id="KW-0846">Cobalamin</keyword>
<evidence type="ECO:0000256" key="10">
    <source>
        <dbReference type="ARBA" id="ARBA00022628"/>
    </source>
</evidence>
<feature type="domain" description="B12-binding N-terminal" evidence="29">
    <location>
        <begin position="616"/>
        <end position="709"/>
    </location>
</feature>
<evidence type="ECO:0000256" key="16">
    <source>
        <dbReference type="ARBA" id="ARBA00023167"/>
    </source>
</evidence>
<dbReference type="GO" id="GO:0032259">
    <property type="term" value="P:methylation"/>
    <property type="evidence" value="ECO:0007669"/>
    <property type="project" value="UniProtKB-KW"/>
</dbReference>
<dbReference type="Pfam" id="PF02310">
    <property type="entry name" value="B12-binding"/>
    <property type="match status" value="1"/>
</dbReference>
<dbReference type="InterPro" id="IPR003759">
    <property type="entry name" value="Cbl-bd_cap"/>
</dbReference>
<feature type="binding site" evidence="22 24">
    <location>
        <position position="291"/>
    </location>
    <ligand>
        <name>Zn(2+)</name>
        <dbReference type="ChEBI" id="CHEBI:29105"/>
    </ligand>
</feature>
<feature type="binding site" evidence="23">
    <location>
        <position position="823"/>
    </location>
    <ligand>
        <name>methylcob(III)alamin</name>
        <dbReference type="ChEBI" id="CHEBI:28115"/>
    </ligand>
</feature>
<feature type="domain" description="Pterin-binding" evidence="26">
    <location>
        <begin position="335"/>
        <end position="590"/>
    </location>
</feature>
<evidence type="ECO:0000256" key="21">
    <source>
        <dbReference type="PIRNR" id="PIRNR000381"/>
    </source>
</evidence>
<dbReference type="Gene3D" id="1.10.1240.10">
    <property type="entry name" value="Methionine synthase domain"/>
    <property type="match status" value="1"/>
</dbReference>
<dbReference type="InterPro" id="IPR004223">
    <property type="entry name" value="VitB12-dep_Met_synth_activ_dom"/>
</dbReference>
<comment type="cofactor">
    <cofactor evidence="2 21 24">
        <name>Zn(2+)</name>
        <dbReference type="ChEBI" id="CHEBI:29105"/>
    </cofactor>
</comment>
<dbReference type="PROSITE" id="PS51332">
    <property type="entry name" value="B12_BINDING"/>
    <property type="match status" value="1"/>
</dbReference>
<keyword evidence="14" id="KW-0677">Repeat</keyword>
<keyword evidence="9 21" id="KW-0028">Amino-acid biosynthesis</keyword>
<evidence type="ECO:0000256" key="17">
    <source>
        <dbReference type="ARBA" id="ARBA00023285"/>
    </source>
</evidence>
<organism evidence="30 31">
    <name type="scientific">Paenibacillus cremeus</name>
    <dbReference type="NCBI Taxonomy" id="2163881"/>
    <lineage>
        <taxon>Bacteria</taxon>
        <taxon>Bacillati</taxon>
        <taxon>Bacillota</taxon>
        <taxon>Bacilli</taxon>
        <taxon>Bacillales</taxon>
        <taxon>Paenibacillaceae</taxon>
        <taxon>Paenibacillus</taxon>
    </lineage>
</organism>
<dbReference type="EC" id="2.1.1.13" evidence="6 20"/>
<feature type="domain" description="AdoMet activation" evidence="27">
    <location>
        <begin position="857"/>
        <end position="1146"/>
    </location>
</feature>
<evidence type="ECO:0000256" key="7">
    <source>
        <dbReference type="ARBA" id="ARBA00013998"/>
    </source>
</evidence>
<dbReference type="PIRSF" id="PIRSF000381">
    <property type="entry name" value="MetH"/>
    <property type="match status" value="1"/>
</dbReference>
<keyword evidence="11 21" id="KW-0808">Transferase</keyword>
<evidence type="ECO:0000259" key="27">
    <source>
        <dbReference type="PROSITE" id="PS50974"/>
    </source>
</evidence>
<dbReference type="InterPro" id="IPR000489">
    <property type="entry name" value="Pterin-binding_dom"/>
</dbReference>
<dbReference type="SMART" id="SM01018">
    <property type="entry name" value="B12-binding_2"/>
    <property type="match status" value="1"/>
</dbReference>
<evidence type="ECO:0000256" key="22">
    <source>
        <dbReference type="PIRSR" id="PIRSR000381-1"/>
    </source>
</evidence>
<evidence type="ECO:0000256" key="5">
    <source>
        <dbReference type="ARBA" id="ARBA00010398"/>
    </source>
</evidence>
<dbReference type="Gene3D" id="3.10.196.10">
    <property type="entry name" value="Vitamin B12-dependent methionine synthase, activation domain"/>
    <property type="match status" value="1"/>
</dbReference>
<accession>A0A559KDC5</accession>
<dbReference type="FunFam" id="3.20.20.20:FF:000017">
    <property type="entry name" value="Methionine synthase"/>
    <property type="match status" value="1"/>
</dbReference>
<comment type="domain">
    <text evidence="21">Modular enzyme with four functionally distinct domains. The isolated Hcy-binding domain catalyzes methyl transfer from free methylcobalamin to homocysteine. The Hcy-binding domain in association with the pterin-binding domain catalyzes the methylation of cob(I)alamin by methyltetrahydrofolate and the methylation of homocysteine. The B12-binding domain binds the cofactor. The AdoMet activation domain binds S-adenosyl-L-methionine. Under aerobic conditions cob(I)alamin can be converted to inactive cob(II)alamin. Reductive methylation by S-adenosyl-L-methionine and flavodoxin regenerates methylcobalamin.</text>
</comment>
<dbReference type="GO" id="GO:0005829">
    <property type="term" value="C:cytosol"/>
    <property type="evidence" value="ECO:0007669"/>
    <property type="project" value="TreeGrafter"/>
</dbReference>
<evidence type="ECO:0000256" key="2">
    <source>
        <dbReference type="ARBA" id="ARBA00001947"/>
    </source>
</evidence>
<evidence type="ECO:0000259" key="26">
    <source>
        <dbReference type="PROSITE" id="PS50972"/>
    </source>
</evidence>
<evidence type="ECO:0000256" key="23">
    <source>
        <dbReference type="PIRSR" id="PIRSR000381-2"/>
    </source>
</evidence>
<dbReference type="Pfam" id="PF02965">
    <property type="entry name" value="Met_synt_B12"/>
    <property type="match status" value="1"/>
</dbReference>
<keyword evidence="12 21" id="KW-0949">S-adenosyl-L-methionine</keyword>
<feature type="binding site" evidence="22 24">
    <location>
        <position position="290"/>
    </location>
    <ligand>
        <name>Zn(2+)</name>
        <dbReference type="ChEBI" id="CHEBI:29105"/>
    </ligand>
</feature>
<dbReference type="GO" id="GO:0050667">
    <property type="term" value="P:homocysteine metabolic process"/>
    <property type="evidence" value="ECO:0007669"/>
    <property type="project" value="TreeGrafter"/>
</dbReference>
<keyword evidence="8 21" id="KW-0489">Methyltransferase</keyword>
<evidence type="ECO:0000256" key="11">
    <source>
        <dbReference type="ARBA" id="ARBA00022679"/>
    </source>
</evidence>
<dbReference type="RefSeq" id="WP_144846242.1">
    <property type="nucleotide sequence ID" value="NZ_VNJI01000010.1"/>
</dbReference>
<dbReference type="AlphaFoldDB" id="A0A559KDC5"/>
<dbReference type="InterPro" id="IPR036594">
    <property type="entry name" value="Meth_synthase_dom"/>
</dbReference>
<keyword evidence="16 21" id="KW-0486">Methionine biosynthesis</keyword>
<dbReference type="UniPathway" id="UPA00051">
    <property type="reaction ID" value="UER00081"/>
</dbReference>
<proteinExistence type="inferred from homology"/>
<dbReference type="InterPro" id="IPR011822">
    <property type="entry name" value="MetH"/>
</dbReference>
<evidence type="ECO:0000256" key="1">
    <source>
        <dbReference type="ARBA" id="ARBA00001700"/>
    </source>
</evidence>
<evidence type="ECO:0000256" key="4">
    <source>
        <dbReference type="ARBA" id="ARBA00005178"/>
    </source>
</evidence>
<dbReference type="Pfam" id="PF02607">
    <property type="entry name" value="B12-binding_2"/>
    <property type="match status" value="1"/>
</dbReference>
<comment type="pathway">
    <text evidence="4 21">Amino-acid biosynthesis; L-methionine biosynthesis via de novo pathway; L-methionine from L-homocysteine (MetH route): step 1/1.</text>
</comment>
<evidence type="ECO:0000259" key="25">
    <source>
        <dbReference type="PROSITE" id="PS50970"/>
    </source>
</evidence>
<keyword evidence="13 21" id="KW-0479">Metal-binding</keyword>
<dbReference type="OrthoDB" id="9803687at2"/>
<dbReference type="FunFam" id="3.20.20.330:FF:000001">
    <property type="entry name" value="Methionine synthase"/>
    <property type="match status" value="1"/>
</dbReference>
<evidence type="ECO:0000256" key="8">
    <source>
        <dbReference type="ARBA" id="ARBA00022603"/>
    </source>
</evidence>
<comment type="caution">
    <text evidence="30">The sequence shown here is derived from an EMBL/GenBank/DDBJ whole genome shotgun (WGS) entry which is preliminary data.</text>
</comment>
<evidence type="ECO:0000256" key="20">
    <source>
        <dbReference type="NCBIfam" id="TIGR02082"/>
    </source>
</evidence>
<evidence type="ECO:0000256" key="14">
    <source>
        <dbReference type="ARBA" id="ARBA00022737"/>
    </source>
</evidence>
<evidence type="ECO:0000256" key="19">
    <source>
        <dbReference type="ARBA" id="ARBA00031040"/>
    </source>
</evidence>
<dbReference type="InterPro" id="IPR037010">
    <property type="entry name" value="VitB12-dep_Met_synth_activ_sf"/>
</dbReference>
<dbReference type="EMBL" id="VNJI01000010">
    <property type="protein sequence ID" value="TVY10137.1"/>
    <property type="molecule type" value="Genomic_DNA"/>
</dbReference>
<comment type="function">
    <text evidence="18 21">Catalyzes the transfer of a methyl group from methyl-cobalamin to homocysteine, yielding enzyme-bound cob(I)alamin and methionine. Subsequently, remethylates the cofactor using methyltetrahydrofolate.</text>
</comment>
<dbReference type="NCBIfam" id="TIGR02082">
    <property type="entry name" value="metH"/>
    <property type="match status" value="1"/>
</dbReference>
<dbReference type="PANTHER" id="PTHR45833">
    <property type="entry name" value="METHIONINE SYNTHASE"/>
    <property type="match status" value="1"/>
</dbReference>
<dbReference type="SUPFAM" id="SSF52242">
    <property type="entry name" value="Cobalamin (vitamin B12)-binding domain"/>
    <property type="match status" value="1"/>
</dbReference>
<dbReference type="PROSITE" id="PS50972">
    <property type="entry name" value="PTERIN_BINDING"/>
    <property type="match status" value="1"/>
</dbReference>
<keyword evidence="17 21" id="KW-0170">Cobalt</keyword>
<dbReference type="CDD" id="cd02069">
    <property type="entry name" value="methionine_synthase_B12_BD"/>
    <property type="match status" value="1"/>
</dbReference>
<dbReference type="InterPro" id="IPR033706">
    <property type="entry name" value="Met_synthase_B12-bd"/>
</dbReference>
<evidence type="ECO:0000256" key="13">
    <source>
        <dbReference type="ARBA" id="ARBA00022723"/>
    </source>
</evidence>
<sequence length="1146" mass="126253">MNKPTLQDQLQKKILILDGAMGTMIQQENLTADDFGGEELDGCNEYLVVTRPDVIQKIHEAYFAAGADIVETNTFGATSVVLAEYELQDRARELNLAAAKLAIQAAEKYSTPEWPRYVAGAMGPTTKTLSVTGGVTFDELVDSYYEQALALIEAGVDALLLETSQDTLNVKAGSIGVRKAFETTGKKLPLMISGTIEPMGTTLAGQNIESFYISLEHLEPISIGLNCATGPEFMRDHIRTLSEIAGTAVSCYPNAGLPDENGNYHESPDSLAKKLAGFAEQGWINIAGGCCGTTPDHIRAMAEALSQYQPRPQVGTHPTAVSGIETIYIEDANRPYMVGERTNVLGSRKFKRLIAEGKYEEASEIARAQVKGGASVVDVCLQDPDRDEMGDMQKFLELVVKKVKVPLMLDSTDNRVIELGLKYSQGKAIINSINLEDGEEKFEKVVPLIHKYGAATVVGTIDERGQAITAKDKLEVAKRSYDLLVNKYGLKPSDIIFDPLVFPVGTGDQQYIGSANETIEGIRLIKEAMPETGTILGLSNVSFGLPPAGREVLNAVYLYHCTKAGLDYAIVNTETLERYASIPEEERTLAEKLIYETNDETLADFVAHFREKKVEKKEKISNLSLEERLASYVVEGTKEGLIPDLDEALQKYAPLEIINGPLMKGMEEVGRLFNNNELIVAEVLQSAEVMKASVAHLEQFMEKAESAVKGKIILATVKGDVHDIGKNLVEIILSNNGYKIVNLGIKVPPEQLIEAARKEKPDAIGLSGLLVKSAQQMVITAQDLKTAGIDVPILVGGAALTRKFTKTRIAPEYDGAVLYAKDAMDGLDIANKLSDPKQRELLIKELRESMESDVQESVRKVAMPELTRVKTSTVDRTVPVQVPPDLDRHVLRDYPMSHLIPYINMQMLLGHHLGLKGKVEKLLEEKDPKAVQLKETVDQILAEAQKDGIINAHGMYRFFPAQSKGNEVLVYDPQDHSKILQTFAFPRQETEPFLCLADYLKSVDSGEMDYIGFLVVTAGHGIGERAAEWREKGDYLRSHALQAAALETAEAFAERVHHMMRDVWGFPDPAEMTMQERFGAKYRGQRFSFGYPACPNLDDQQQLFALMKPEDIGVTLTEGSMMEPEASVSAIVFAHPQARYFNVEKI</sequence>
<comment type="cofactor">
    <cofactor evidence="3 21 22">
        <name>methylcob(III)alamin</name>
        <dbReference type="ChEBI" id="CHEBI:28115"/>
    </cofactor>
</comment>
<dbReference type="InterPro" id="IPR003726">
    <property type="entry name" value="HCY_dom"/>
</dbReference>
<evidence type="ECO:0000259" key="28">
    <source>
        <dbReference type="PROSITE" id="PS51332"/>
    </source>
</evidence>
<protein>
    <recommendedName>
        <fullName evidence="7 20">Methionine synthase</fullName>
        <ecNumber evidence="6 20">2.1.1.13</ecNumber>
    </recommendedName>
    <alternativeName>
        <fullName evidence="19 21">5-methyltetrahydrofolate--homocysteine methyltransferase</fullName>
    </alternativeName>
</protein>
<dbReference type="PROSITE" id="PS51337">
    <property type="entry name" value="B12_BINDING_NTER"/>
    <property type="match status" value="1"/>
</dbReference>
<evidence type="ECO:0000256" key="9">
    <source>
        <dbReference type="ARBA" id="ARBA00022605"/>
    </source>
</evidence>
<dbReference type="InterPro" id="IPR036724">
    <property type="entry name" value="Cobalamin-bd_sf"/>
</dbReference>
<dbReference type="PROSITE" id="PS50974">
    <property type="entry name" value="ADOMET_ACTIVATION"/>
    <property type="match status" value="1"/>
</dbReference>
<dbReference type="Gene3D" id="3.20.20.20">
    <property type="entry name" value="Dihydropteroate synthase-like"/>
    <property type="match status" value="1"/>
</dbReference>
<name>A0A559KDC5_9BACL</name>
<dbReference type="Proteomes" id="UP000317036">
    <property type="component" value="Unassembled WGS sequence"/>
</dbReference>
<dbReference type="GO" id="GO:0031419">
    <property type="term" value="F:cobalamin binding"/>
    <property type="evidence" value="ECO:0007669"/>
    <property type="project" value="UniProtKB-UniRule"/>
</dbReference>
<comment type="catalytic activity">
    <reaction evidence="1 21">
        <text>(6S)-5-methyl-5,6,7,8-tetrahydrofolate + L-homocysteine = (6S)-5,6,7,8-tetrahydrofolate + L-methionine</text>
        <dbReference type="Rhea" id="RHEA:11172"/>
        <dbReference type="ChEBI" id="CHEBI:18608"/>
        <dbReference type="ChEBI" id="CHEBI:57453"/>
        <dbReference type="ChEBI" id="CHEBI:57844"/>
        <dbReference type="ChEBI" id="CHEBI:58199"/>
        <dbReference type="EC" id="2.1.1.13"/>
    </reaction>
</comment>
<dbReference type="Pfam" id="PF00809">
    <property type="entry name" value="Pterin_bind"/>
    <property type="match status" value="1"/>
</dbReference>
<dbReference type="InterPro" id="IPR011005">
    <property type="entry name" value="Dihydropteroate_synth-like_sf"/>
</dbReference>
<gene>
    <name evidence="30" type="primary">metH</name>
    <name evidence="30" type="ORF">FPZ49_10505</name>
</gene>
<dbReference type="Gene3D" id="3.40.50.280">
    <property type="entry name" value="Cobalamin-binding domain"/>
    <property type="match status" value="1"/>
</dbReference>
<feature type="binding site" evidence="23">
    <location>
        <begin position="719"/>
        <end position="723"/>
    </location>
    <ligand>
        <name>methylcob(III)alamin</name>
        <dbReference type="ChEBI" id="CHEBI:28115"/>
    </ligand>
</feature>
<evidence type="ECO:0000313" key="31">
    <source>
        <dbReference type="Proteomes" id="UP000317036"/>
    </source>
</evidence>
<feature type="binding site" evidence="23">
    <location>
        <begin position="1140"/>
        <end position="1141"/>
    </location>
    <ligand>
        <name>S-adenosyl-L-methionine</name>
        <dbReference type="ChEBI" id="CHEBI:59789"/>
    </ligand>
</feature>
<feature type="binding site" evidence="23">
    <location>
        <position position="767"/>
    </location>
    <ligand>
        <name>methylcob(III)alamin</name>
        <dbReference type="ChEBI" id="CHEBI:28115"/>
    </ligand>
</feature>
<keyword evidence="15 21" id="KW-0862">Zinc</keyword>
<feature type="domain" description="B12-binding" evidence="28">
    <location>
        <begin position="709"/>
        <end position="844"/>
    </location>
</feature>
<evidence type="ECO:0000256" key="18">
    <source>
        <dbReference type="ARBA" id="ARBA00025552"/>
    </source>
</evidence>
<comment type="similarity">
    <text evidence="5">Belongs to the vitamin-B12 dependent methionine synthase family.</text>
</comment>
<dbReference type="InterPro" id="IPR036589">
    <property type="entry name" value="HCY_dom_sf"/>
</dbReference>
<feature type="binding site" description="axial binding residue" evidence="22">
    <location>
        <position position="722"/>
    </location>
    <ligand>
        <name>methylcob(III)alamin</name>
        <dbReference type="ChEBI" id="CHEBI:28115"/>
    </ligand>
    <ligandPart>
        <name>Co</name>
        <dbReference type="ChEBI" id="CHEBI:27638"/>
    </ligandPart>
</feature>
<feature type="binding site" evidence="22 24">
    <location>
        <position position="227"/>
    </location>
    <ligand>
        <name>Zn(2+)</name>
        <dbReference type="ChEBI" id="CHEBI:29105"/>
    </ligand>
</feature>
<dbReference type="PROSITE" id="PS50970">
    <property type="entry name" value="HCY"/>
    <property type="match status" value="1"/>
</dbReference>
<evidence type="ECO:0000313" key="30">
    <source>
        <dbReference type="EMBL" id="TVY10137.1"/>
    </source>
</evidence>
<dbReference type="PANTHER" id="PTHR45833:SF1">
    <property type="entry name" value="METHIONINE SYNTHASE"/>
    <property type="match status" value="1"/>
</dbReference>
<dbReference type="InterPro" id="IPR006158">
    <property type="entry name" value="Cobalamin-bd"/>
</dbReference>
<dbReference type="Pfam" id="PF02574">
    <property type="entry name" value="S-methyl_trans"/>
    <property type="match status" value="1"/>
</dbReference>
<dbReference type="SUPFAM" id="SSF51717">
    <property type="entry name" value="Dihydropteroate synthetase-like"/>
    <property type="match status" value="1"/>
</dbReference>
<dbReference type="GO" id="GO:0008705">
    <property type="term" value="F:methionine synthase activity"/>
    <property type="evidence" value="ECO:0007669"/>
    <property type="project" value="UniProtKB-UniRule"/>
</dbReference>
<dbReference type="SUPFAM" id="SSF82282">
    <property type="entry name" value="Homocysteine S-methyltransferase"/>
    <property type="match status" value="1"/>
</dbReference>
<dbReference type="Gene3D" id="3.20.20.330">
    <property type="entry name" value="Homocysteine-binding-like domain"/>
    <property type="match status" value="1"/>
</dbReference>
<reference evidence="30 31" key="1">
    <citation type="submission" date="2019-07" db="EMBL/GenBank/DDBJ databases">
        <authorList>
            <person name="Kim J."/>
        </authorList>
    </citation>
    <scope>NUCLEOTIDE SEQUENCE [LARGE SCALE GENOMIC DNA]</scope>
    <source>
        <strain evidence="30 31">JC52</strain>
    </source>
</reference>
<dbReference type="GO" id="GO:0008270">
    <property type="term" value="F:zinc ion binding"/>
    <property type="evidence" value="ECO:0007669"/>
    <property type="project" value="UniProtKB-UniRule"/>
</dbReference>
<dbReference type="GO" id="GO:0046653">
    <property type="term" value="P:tetrahydrofolate metabolic process"/>
    <property type="evidence" value="ECO:0007669"/>
    <property type="project" value="TreeGrafter"/>
</dbReference>
<evidence type="ECO:0000259" key="29">
    <source>
        <dbReference type="PROSITE" id="PS51337"/>
    </source>
</evidence>
<feature type="domain" description="Hcy-binding" evidence="25">
    <location>
        <begin position="3"/>
        <end position="305"/>
    </location>
</feature>
<evidence type="ECO:0000256" key="12">
    <source>
        <dbReference type="ARBA" id="ARBA00022691"/>
    </source>
</evidence>
<evidence type="ECO:0000256" key="15">
    <source>
        <dbReference type="ARBA" id="ARBA00022833"/>
    </source>
</evidence>
<evidence type="ECO:0000256" key="24">
    <source>
        <dbReference type="PROSITE-ProRule" id="PRU00333"/>
    </source>
</evidence>